<dbReference type="InterPro" id="IPR050832">
    <property type="entry name" value="Bact_Acetyltransf"/>
</dbReference>
<evidence type="ECO:0000256" key="2">
    <source>
        <dbReference type="ARBA" id="ARBA00023315"/>
    </source>
</evidence>
<feature type="region of interest" description="Disordered" evidence="3">
    <location>
        <begin position="141"/>
        <end position="161"/>
    </location>
</feature>
<reference evidence="6" key="1">
    <citation type="journal article" date="2019" name="Int. J. Syst. Evol. Microbiol.">
        <title>The Global Catalogue of Microorganisms (GCM) 10K type strain sequencing project: providing services to taxonomists for standard genome sequencing and annotation.</title>
        <authorList>
            <consortium name="The Broad Institute Genomics Platform"/>
            <consortium name="The Broad Institute Genome Sequencing Center for Infectious Disease"/>
            <person name="Wu L."/>
            <person name="Ma J."/>
        </authorList>
    </citation>
    <scope>NUCLEOTIDE SEQUENCE [LARGE SCALE GENOMIC DNA]</scope>
    <source>
        <strain evidence="6">TBRC 5832</strain>
    </source>
</reference>
<organism evidence="5 6">
    <name type="scientific">Actinoplanes subglobosus</name>
    <dbReference type="NCBI Taxonomy" id="1547892"/>
    <lineage>
        <taxon>Bacteria</taxon>
        <taxon>Bacillati</taxon>
        <taxon>Actinomycetota</taxon>
        <taxon>Actinomycetes</taxon>
        <taxon>Micromonosporales</taxon>
        <taxon>Micromonosporaceae</taxon>
        <taxon>Actinoplanes</taxon>
    </lineage>
</organism>
<dbReference type="RefSeq" id="WP_378067230.1">
    <property type="nucleotide sequence ID" value="NZ_JBHSBL010000015.1"/>
</dbReference>
<dbReference type="CDD" id="cd04301">
    <property type="entry name" value="NAT_SF"/>
    <property type="match status" value="1"/>
</dbReference>
<feature type="compositionally biased region" description="Basic and acidic residues" evidence="3">
    <location>
        <begin position="151"/>
        <end position="161"/>
    </location>
</feature>
<feature type="domain" description="N-acetyltransferase" evidence="4">
    <location>
        <begin position="19"/>
        <end position="161"/>
    </location>
</feature>
<dbReference type="PROSITE" id="PS51186">
    <property type="entry name" value="GNAT"/>
    <property type="match status" value="1"/>
</dbReference>
<evidence type="ECO:0000256" key="3">
    <source>
        <dbReference type="SAM" id="MobiDB-lite"/>
    </source>
</evidence>
<dbReference type="InterPro" id="IPR016181">
    <property type="entry name" value="Acyl_CoA_acyltransferase"/>
</dbReference>
<proteinExistence type="predicted"/>
<dbReference type="EMBL" id="JBHSBL010000015">
    <property type="protein sequence ID" value="MFC4066260.1"/>
    <property type="molecule type" value="Genomic_DNA"/>
</dbReference>
<dbReference type="GO" id="GO:0016746">
    <property type="term" value="F:acyltransferase activity"/>
    <property type="evidence" value="ECO:0007669"/>
    <property type="project" value="UniProtKB-KW"/>
</dbReference>
<dbReference type="Proteomes" id="UP001595867">
    <property type="component" value="Unassembled WGS sequence"/>
</dbReference>
<keyword evidence="6" id="KW-1185">Reference proteome</keyword>
<protein>
    <submittedName>
        <fullName evidence="5">GNAT family N-acetyltransferase</fullName>
        <ecNumber evidence="5">2.3.-.-</ecNumber>
    </submittedName>
</protein>
<dbReference type="SUPFAM" id="SSF55729">
    <property type="entry name" value="Acyl-CoA N-acyltransferases (Nat)"/>
    <property type="match status" value="1"/>
</dbReference>
<dbReference type="Gene3D" id="3.40.630.30">
    <property type="match status" value="1"/>
</dbReference>
<comment type="caution">
    <text evidence="5">The sequence shown here is derived from an EMBL/GenBank/DDBJ whole genome shotgun (WGS) entry which is preliminary data.</text>
</comment>
<accession>A0ABV8IR04</accession>
<evidence type="ECO:0000259" key="4">
    <source>
        <dbReference type="PROSITE" id="PS51186"/>
    </source>
</evidence>
<evidence type="ECO:0000256" key="1">
    <source>
        <dbReference type="ARBA" id="ARBA00022679"/>
    </source>
</evidence>
<dbReference type="EC" id="2.3.-.-" evidence="5"/>
<dbReference type="Pfam" id="PF00583">
    <property type="entry name" value="Acetyltransf_1"/>
    <property type="match status" value="1"/>
</dbReference>
<keyword evidence="1 5" id="KW-0808">Transferase</keyword>
<sequence>MINARVRVALRGQFVDEAAAIWAATTAARDGEAEVAPLDLARPVIQAVVDSSPRSLLLVVADDDRIIGFAAVEPVPPSGSTAEIRYLGVHPGSWGRGVGRELLAEIPSHLAGAGFTRAELAVYTDNERAVRLYEHLGWTPYGDPTPHPRSGRLEQRYQLDI</sequence>
<dbReference type="InterPro" id="IPR000182">
    <property type="entry name" value="GNAT_dom"/>
</dbReference>
<dbReference type="PANTHER" id="PTHR43877">
    <property type="entry name" value="AMINOALKYLPHOSPHONATE N-ACETYLTRANSFERASE-RELATED-RELATED"/>
    <property type="match status" value="1"/>
</dbReference>
<gene>
    <name evidence="5" type="ORF">ACFO0C_15100</name>
</gene>
<keyword evidence="2 5" id="KW-0012">Acyltransferase</keyword>
<evidence type="ECO:0000313" key="6">
    <source>
        <dbReference type="Proteomes" id="UP001595867"/>
    </source>
</evidence>
<name>A0ABV8IR04_9ACTN</name>
<evidence type="ECO:0000313" key="5">
    <source>
        <dbReference type="EMBL" id="MFC4066260.1"/>
    </source>
</evidence>